<feature type="non-terminal residue" evidence="2">
    <location>
        <position position="1"/>
    </location>
</feature>
<evidence type="ECO:0000313" key="2">
    <source>
        <dbReference type="EMBL" id="CEM24562.1"/>
    </source>
</evidence>
<gene>
    <name evidence="2" type="ORF">Cvel_20609</name>
</gene>
<feature type="region of interest" description="Disordered" evidence="1">
    <location>
        <begin position="99"/>
        <end position="179"/>
    </location>
</feature>
<protein>
    <submittedName>
        <fullName evidence="2">Uncharacterized protein</fullName>
    </submittedName>
</protein>
<sequence>CCGYFPDHCMWVGWNGTETFSCTESEIFIPDPDAITVAPPVPPEGPPEDIHFGRNSTAECPNPCGPVGCCQYNPDACKWSWDPVNGEVFSCVMSDLFIPAPTVEEPEEEEEAPEEEEGGEEEEASEGTPPEEEAEEEEVAEPGNSGEAEAEAEPEASVPPESTAGETRRLRGTAEASEK</sequence>
<dbReference type="EMBL" id="CDMZ01000954">
    <property type="protein sequence ID" value="CEM24562.1"/>
    <property type="molecule type" value="Genomic_DNA"/>
</dbReference>
<organism evidence="2">
    <name type="scientific">Chromera velia CCMP2878</name>
    <dbReference type="NCBI Taxonomy" id="1169474"/>
    <lineage>
        <taxon>Eukaryota</taxon>
        <taxon>Sar</taxon>
        <taxon>Alveolata</taxon>
        <taxon>Colpodellida</taxon>
        <taxon>Chromeraceae</taxon>
        <taxon>Chromera</taxon>
    </lineage>
</organism>
<feature type="compositionally biased region" description="Acidic residues" evidence="1">
    <location>
        <begin position="104"/>
        <end position="140"/>
    </location>
</feature>
<dbReference type="VEuPathDB" id="CryptoDB:Cvel_20609"/>
<accession>A0A0G4G7B9</accession>
<dbReference type="AlphaFoldDB" id="A0A0G4G7B9"/>
<proteinExistence type="predicted"/>
<evidence type="ECO:0000256" key="1">
    <source>
        <dbReference type="SAM" id="MobiDB-lite"/>
    </source>
</evidence>
<name>A0A0G4G7B9_9ALVE</name>
<reference evidence="2" key="1">
    <citation type="submission" date="2014-11" db="EMBL/GenBank/DDBJ databases">
        <authorList>
            <person name="Otto D Thomas"/>
            <person name="Naeem Raeece"/>
        </authorList>
    </citation>
    <scope>NUCLEOTIDE SEQUENCE</scope>
</reference>